<name>A0A9Q0J7M4_9ROSI</name>
<dbReference type="InterPro" id="IPR032799">
    <property type="entry name" value="TAXi_C"/>
</dbReference>
<feature type="domain" description="Peptidase A1" evidence="4">
    <location>
        <begin position="115"/>
        <end position="174"/>
    </location>
</feature>
<dbReference type="InterPro" id="IPR033121">
    <property type="entry name" value="PEPTIDASE_A1"/>
</dbReference>
<evidence type="ECO:0000256" key="1">
    <source>
        <dbReference type="ARBA" id="ARBA00007447"/>
    </source>
</evidence>
<dbReference type="Pfam" id="PF00026">
    <property type="entry name" value="Asp"/>
    <property type="match status" value="1"/>
</dbReference>
<feature type="domain" description="Xylanase inhibitor C-terminal" evidence="5">
    <location>
        <begin position="176"/>
        <end position="283"/>
    </location>
</feature>
<dbReference type="GO" id="GO:0004190">
    <property type="term" value="F:aspartic-type endopeptidase activity"/>
    <property type="evidence" value="ECO:0007669"/>
    <property type="project" value="InterPro"/>
</dbReference>
<dbReference type="SUPFAM" id="SSF50630">
    <property type="entry name" value="Acid proteases"/>
    <property type="match status" value="1"/>
</dbReference>
<feature type="compositionally biased region" description="Gly residues" evidence="2">
    <location>
        <begin position="305"/>
        <end position="318"/>
    </location>
</feature>
<evidence type="ECO:0000313" key="6">
    <source>
        <dbReference type="EMBL" id="KAJ4831092.1"/>
    </source>
</evidence>
<reference evidence="6" key="2">
    <citation type="journal article" date="2023" name="Plants (Basel)">
        <title>Annotation of the Turnera subulata (Passifloraceae) Draft Genome Reveals the S-Locus Evolved after the Divergence of Turneroideae from Passifloroideae in a Stepwise Manner.</title>
        <authorList>
            <person name="Henning P.M."/>
            <person name="Roalson E.H."/>
            <person name="Mir W."/>
            <person name="McCubbin A.G."/>
            <person name="Shore J.S."/>
        </authorList>
    </citation>
    <scope>NUCLEOTIDE SEQUENCE</scope>
    <source>
        <strain evidence="6">F60SS</strain>
    </source>
</reference>
<keyword evidence="7" id="KW-1185">Reference proteome</keyword>
<comment type="similarity">
    <text evidence="1">Belongs to the peptidase A1 family.</text>
</comment>
<evidence type="ECO:0008006" key="8">
    <source>
        <dbReference type="Google" id="ProtNLM"/>
    </source>
</evidence>
<evidence type="ECO:0000259" key="4">
    <source>
        <dbReference type="Pfam" id="PF00026"/>
    </source>
</evidence>
<evidence type="ECO:0000256" key="3">
    <source>
        <dbReference type="SAM" id="SignalP"/>
    </source>
</evidence>
<gene>
    <name evidence="6" type="ORF">Tsubulata_006089</name>
</gene>
<dbReference type="InterPro" id="IPR001461">
    <property type="entry name" value="Aspartic_peptidase_A1"/>
</dbReference>
<feature type="region of interest" description="Disordered" evidence="2">
    <location>
        <begin position="301"/>
        <end position="356"/>
    </location>
</feature>
<evidence type="ECO:0000256" key="2">
    <source>
        <dbReference type="SAM" id="MobiDB-lite"/>
    </source>
</evidence>
<feature type="signal peptide" evidence="3">
    <location>
        <begin position="1"/>
        <end position="15"/>
    </location>
</feature>
<dbReference type="EMBL" id="JAKUCV010005454">
    <property type="protein sequence ID" value="KAJ4831092.1"/>
    <property type="molecule type" value="Genomic_DNA"/>
</dbReference>
<proteinExistence type="inferred from homology"/>
<dbReference type="Proteomes" id="UP001141552">
    <property type="component" value="Unassembled WGS sequence"/>
</dbReference>
<evidence type="ECO:0000259" key="5">
    <source>
        <dbReference type="Pfam" id="PF14541"/>
    </source>
</evidence>
<reference evidence="6" key="1">
    <citation type="submission" date="2022-02" db="EMBL/GenBank/DDBJ databases">
        <authorList>
            <person name="Henning P.M."/>
            <person name="McCubbin A.G."/>
            <person name="Shore J.S."/>
        </authorList>
    </citation>
    <scope>NUCLEOTIDE SEQUENCE</scope>
    <source>
        <strain evidence="6">F60SS</strain>
        <tissue evidence="6">Leaves</tissue>
    </source>
</reference>
<protein>
    <recommendedName>
        <fullName evidence="8">Peptidase A1 domain-containing protein</fullName>
    </recommendedName>
</protein>
<keyword evidence="3" id="KW-0732">Signal</keyword>
<accession>A0A9Q0J7M4</accession>
<dbReference type="InterPro" id="IPR021109">
    <property type="entry name" value="Peptidase_aspartic_dom_sf"/>
</dbReference>
<sequence>MNMVVACMLFVVSSTQPLAWNNSMVYPVKTEKFELFHISQIEHNYNMSLHARFERDEKRIKTLAQVLIGEPNIPLVNITVEQGEMLGTLEHIVRLGVGTPPVYQFLAIDTGKQHSCKDQQCRYNVGYGDGSSSKGVLALENFTLGNAIISNIAFGCGNKNKGHFLNFGGILGLGRGIMIGDMKVPIPDQVFQLSSAGKGGVVIDTGTVISRFPKATYDAFRDTFIAETKHLLREKGIYLLDTCYNLTTVPSTIFPNVLLHFTGGPILTLTPYNILIRVEDGLMVNGMDGVKSVLSRLSPSEAGSGPFGSDGAETGGTAAGAFDSDGAESGGIAGAFGSDGAETGDQKPLFSEIDLA</sequence>
<dbReference type="PANTHER" id="PTHR13683">
    <property type="entry name" value="ASPARTYL PROTEASES"/>
    <property type="match status" value="1"/>
</dbReference>
<organism evidence="6 7">
    <name type="scientific">Turnera subulata</name>
    <dbReference type="NCBI Taxonomy" id="218843"/>
    <lineage>
        <taxon>Eukaryota</taxon>
        <taxon>Viridiplantae</taxon>
        <taxon>Streptophyta</taxon>
        <taxon>Embryophyta</taxon>
        <taxon>Tracheophyta</taxon>
        <taxon>Spermatophyta</taxon>
        <taxon>Magnoliopsida</taxon>
        <taxon>eudicotyledons</taxon>
        <taxon>Gunneridae</taxon>
        <taxon>Pentapetalae</taxon>
        <taxon>rosids</taxon>
        <taxon>fabids</taxon>
        <taxon>Malpighiales</taxon>
        <taxon>Passifloraceae</taxon>
        <taxon>Turnera</taxon>
    </lineage>
</organism>
<feature type="chain" id="PRO_5040125448" description="Peptidase A1 domain-containing protein" evidence="3">
    <location>
        <begin position="16"/>
        <end position="356"/>
    </location>
</feature>
<comment type="caution">
    <text evidence="6">The sequence shown here is derived from an EMBL/GenBank/DDBJ whole genome shotgun (WGS) entry which is preliminary data.</text>
</comment>
<dbReference type="GO" id="GO:0006508">
    <property type="term" value="P:proteolysis"/>
    <property type="evidence" value="ECO:0007669"/>
    <property type="project" value="InterPro"/>
</dbReference>
<dbReference type="Pfam" id="PF14541">
    <property type="entry name" value="TAXi_C"/>
    <property type="match status" value="1"/>
</dbReference>
<dbReference type="AlphaFoldDB" id="A0A9Q0J7M4"/>
<evidence type="ECO:0000313" key="7">
    <source>
        <dbReference type="Proteomes" id="UP001141552"/>
    </source>
</evidence>
<dbReference type="PANTHER" id="PTHR13683:SF265">
    <property type="entry name" value="PROTEIN ASPARTIC PROTEASE IN GUARD CELL 2"/>
    <property type="match status" value="1"/>
</dbReference>
<dbReference type="Gene3D" id="2.40.70.10">
    <property type="entry name" value="Acid Proteases"/>
    <property type="match status" value="2"/>
</dbReference>